<feature type="non-terminal residue" evidence="1">
    <location>
        <position position="1"/>
    </location>
</feature>
<name>X1GBA4_9ZZZZ</name>
<proteinExistence type="predicted"/>
<organism evidence="1">
    <name type="scientific">marine sediment metagenome</name>
    <dbReference type="NCBI Taxonomy" id="412755"/>
    <lineage>
        <taxon>unclassified sequences</taxon>
        <taxon>metagenomes</taxon>
        <taxon>ecological metagenomes</taxon>
    </lineage>
</organism>
<dbReference type="AlphaFoldDB" id="X1GBA4"/>
<reference evidence="1" key="1">
    <citation type="journal article" date="2014" name="Front. Microbiol.">
        <title>High frequency of phylogenetically diverse reductive dehalogenase-homologous genes in deep subseafloor sedimentary metagenomes.</title>
        <authorList>
            <person name="Kawai M."/>
            <person name="Futagami T."/>
            <person name="Toyoda A."/>
            <person name="Takaki Y."/>
            <person name="Nishi S."/>
            <person name="Hori S."/>
            <person name="Arai W."/>
            <person name="Tsubouchi T."/>
            <person name="Morono Y."/>
            <person name="Uchiyama I."/>
            <person name="Ito T."/>
            <person name="Fujiyama A."/>
            <person name="Inagaki F."/>
            <person name="Takami H."/>
        </authorList>
    </citation>
    <scope>NUCLEOTIDE SEQUENCE</scope>
    <source>
        <strain evidence="1">Expedition CK06-06</strain>
    </source>
</reference>
<dbReference type="EMBL" id="BARU01020967">
    <property type="protein sequence ID" value="GAH55191.1"/>
    <property type="molecule type" value="Genomic_DNA"/>
</dbReference>
<gene>
    <name evidence="1" type="ORF">S03H2_34373</name>
</gene>
<accession>X1GBA4</accession>
<comment type="caution">
    <text evidence="1">The sequence shown here is derived from an EMBL/GenBank/DDBJ whole genome shotgun (WGS) entry which is preliminary data.</text>
</comment>
<sequence>DFGTRTCPIWERRLWMQSEYLAFKLEAKSCVDEFENLRKCGARLKFDDSMLHFQARNQVRRMLYFLHDFDKHDNGTFIKTFLNSLMILHFSSWQIQSDENLSFEVNKIKKQILHVIQEHFTGVRLPEGVNPDHDLFITLNRRSKEVRQSSQIVLARFSEDDFNLCLCEKDNGVGGIRRELIFEGRKGRVDANLSLGLPFLDYVMMRNFGEVGQNLKTAYVDRLESFKGKLLRQIDPIQKDGIMIIRLRTNHTFRRQIFAVRNNTLEVIDG</sequence>
<protein>
    <submittedName>
        <fullName evidence="1">Uncharacterized protein</fullName>
    </submittedName>
</protein>
<evidence type="ECO:0000313" key="1">
    <source>
        <dbReference type="EMBL" id="GAH55191.1"/>
    </source>
</evidence>